<dbReference type="PROSITE" id="PS51352">
    <property type="entry name" value="THIOREDOXIN_2"/>
    <property type="match status" value="1"/>
</dbReference>
<dbReference type="InterPro" id="IPR013766">
    <property type="entry name" value="Thioredoxin_domain"/>
</dbReference>
<feature type="transmembrane region" description="Helical" evidence="2">
    <location>
        <begin position="148"/>
        <end position="169"/>
    </location>
</feature>
<evidence type="ECO:0000313" key="4">
    <source>
        <dbReference type="EMBL" id="EYB86438.1"/>
    </source>
</evidence>
<dbReference type="InterPro" id="IPR052643">
    <property type="entry name" value="ERP44"/>
</dbReference>
<protein>
    <recommendedName>
        <fullName evidence="3">Thioredoxin domain-containing protein</fullName>
    </recommendedName>
</protein>
<dbReference type="Pfam" id="PF13848">
    <property type="entry name" value="Thioredoxin_6"/>
    <property type="match status" value="1"/>
</dbReference>
<feature type="compositionally biased region" description="Basic and acidic residues" evidence="1">
    <location>
        <begin position="621"/>
        <end position="632"/>
    </location>
</feature>
<accession>A0A016S722</accession>
<keyword evidence="2" id="KW-0812">Transmembrane</keyword>
<dbReference type="Pfam" id="PF10323">
    <property type="entry name" value="7TM_GPCR_Srv"/>
    <property type="match status" value="1"/>
</dbReference>
<dbReference type="GO" id="GO:0005789">
    <property type="term" value="C:endoplasmic reticulum membrane"/>
    <property type="evidence" value="ECO:0007669"/>
    <property type="project" value="TreeGrafter"/>
</dbReference>
<dbReference type="STRING" id="53326.A0A016S722"/>
<dbReference type="PANTHER" id="PTHR46295:SF1">
    <property type="entry name" value="ENDOPLASMIC RETICULUM RESIDENT PROTEIN 44"/>
    <property type="match status" value="1"/>
</dbReference>
<organism evidence="4 5">
    <name type="scientific">Ancylostoma ceylanicum</name>
    <dbReference type="NCBI Taxonomy" id="53326"/>
    <lineage>
        <taxon>Eukaryota</taxon>
        <taxon>Metazoa</taxon>
        <taxon>Ecdysozoa</taxon>
        <taxon>Nematoda</taxon>
        <taxon>Chromadorea</taxon>
        <taxon>Rhabditida</taxon>
        <taxon>Rhabditina</taxon>
        <taxon>Rhabditomorpha</taxon>
        <taxon>Strongyloidea</taxon>
        <taxon>Ancylostomatidae</taxon>
        <taxon>Ancylostomatinae</taxon>
        <taxon>Ancylostoma</taxon>
    </lineage>
</organism>
<dbReference type="GO" id="GO:0005793">
    <property type="term" value="C:endoplasmic reticulum-Golgi intermediate compartment"/>
    <property type="evidence" value="ECO:0007669"/>
    <property type="project" value="TreeGrafter"/>
</dbReference>
<sequence>MNYSSFKHNSYLHVKRTDHCGERAKNGVFDIVGVFSVLWMSVDIGCHFGPNFELALRTASYLSGPCRLIHVIGCFLMALNRYTAVCLPIRHKSLWSLPIVNRVLFVEVIVSHAIYLELLVIKLSYHYNHVDGVFLWTGRTRSIINQRIVTAVVVTTFMSASAVLIIRTACGMRNALKSNEDIGMWTHVKLLSMTAVDCILSVHASAYCVCAAYMERGAYPPFCTFLAKSYLESTLLYFTLNALSICVVSRSFRVSGAMRELVVLAISIHLALPNDVAFMTSDNADELLKKHQLVFVSFGADWCPYSQALRPIFNEAATKFKQDNPLADVLWVYVDCVMEAEVCTRFFISKYPTMKVFVYGDMMKNEYRSSRTVDSLVAFVAGHYAGSVKEFHKHEDLSKRMDKSRRNVVAYVKRGGEEYKNIYNLALLLRDYCDIWVPAVGTLLSDTETRLYYVPPDNERTTDFVGDIKNYTYLKQWLSDKCIPLVREVTFENVEGLTEEGLPFLIYFRDPAKKDDEKVFTDAVVRELYDQRMSINPLLADGMKFVHPLRHLGKTTKDLPVLAIDSFVHMYLFPDISQLSQPGVLKQFVEDLHSGALHKRFHQEAEIKRVELEKFKKEHNIEADLEDRREEQNPVEPVKTAPPESVFKELKPSEKRYSLLQKTEL</sequence>
<dbReference type="GO" id="GO:0003756">
    <property type="term" value="F:protein disulfide isomerase activity"/>
    <property type="evidence" value="ECO:0007669"/>
    <property type="project" value="TreeGrafter"/>
</dbReference>
<dbReference type="InterPro" id="IPR036249">
    <property type="entry name" value="Thioredoxin-like_sf"/>
</dbReference>
<dbReference type="Pfam" id="PF00085">
    <property type="entry name" value="Thioredoxin"/>
    <property type="match status" value="1"/>
</dbReference>
<dbReference type="Gene3D" id="3.40.30.10">
    <property type="entry name" value="Glutaredoxin"/>
    <property type="match status" value="3"/>
</dbReference>
<evidence type="ECO:0000313" key="5">
    <source>
        <dbReference type="Proteomes" id="UP000024635"/>
    </source>
</evidence>
<evidence type="ECO:0000256" key="1">
    <source>
        <dbReference type="SAM" id="MobiDB-lite"/>
    </source>
</evidence>
<evidence type="ECO:0000259" key="3">
    <source>
        <dbReference type="PROSITE" id="PS51352"/>
    </source>
</evidence>
<name>A0A016S722_9BILA</name>
<gene>
    <name evidence="4" type="primary">Acey_s0279.g1209</name>
    <name evidence="4" type="ORF">Y032_0279g1209</name>
</gene>
<dbReference type="AlphaFoldDB" id="A0A016S722"/>
<keyword evidence="5" id="KW-1185">Reference proteome</keyword>
<evidence type="ECO:0000256" key="2">
    <source>
        <dbReference type="SAM" id="Phobius"/>
    </source>
</evidence>
<proteinExistence type="predicted"/>
<dbReference type="InterPro" id="IPR019426">
    <property type="entry name" value="7TM_GPCR_serpentine_rcpt_Srv"/>
</dbReference>
<dbReference type="Proteomes" id="UP000024635">
    <property type="component" value="Unassembled WGS sequence"/>
</dbReference>
<dbReference type="EMBL" id="JARK01001615">
    <property type="protein sequence ID" value="EYB86438.1"/>
    <property type="molecule type" value="Genomic_DNA"/>
</dbReference>
<comment type="caution">
    <text evidence="4">The sequence shown here is derived from an EMBL/GenBank/DDBJ whole genome shotgun (WGS) entry which is preliminary data.</text>
</comment>
<dbReference type="PANTHER" id="PTHR46295">
    <property type="entry name" value="ENDOPLASMIC RETICULUM RESIDENT PROTEIN 44"/>
    <property type="match status" value="1"/>
</dbReference>
<dbReference type="SUPFAM" id="SSF52833">
    <property type="entry name" value="Thioredoxin-like"/>
    <property type="match status" value="2"/>
</dbReference>
<dbReference type="OrthoDB" id="294696at2759"/>
<feature type="domain" description="Thioredoxin" evidence="3">
    <location>
        <begin position="266"/>
        <end position="385"/>
    </location>
</feature>
<dbReference type="GO" id="GO:0006457">
    <property type="term" value="P:protein folding"/>
    <property type="evidence" value="ECO:0007669"/>
    <property type="project" value="TreeGrafter"/>
</dbReference>
<keyword evidence="2" id="KW-0472">Membrane</keyword>
<feature type="region of interest" description="Disordered" evidence="1">
    <location>
        <begin position="621"/>
        <end position="647"/>
    </location>
</feature>
<reference evidence="5" key="1">
    <citation type="journal article" date="2015" name="Nat. Genet.">
        <title>The genome and transcriptome of the zoonotic hookworm Ancylostoma ceylanicum identify infection-specific gene families.</title>
        <authorList>
            <person name="Schwarz E.M."/>
            <person name="Hu Y."/>
            <person name="Antoshechkin I."/>
            <person name="Miller M.M."/>
            <person name="Sternberg P.W."/>
            <person name="Aroian R.V."/>
        </authorList>
    </citation>
    <scope>NUCLEOTIDE SEQUENCE</scope>
    <source>
        <strain evidence="5">HY135</strain>
    </source>
</reference>
<keyword evidence="2" id="KW-1133">Transmembrane helix</keyword>